<evidence type="ECO:0000313" key="2">
    <source>
        <dbReference type="Proteomes" id="UP000799776"/>
    </source>
</evidence>
<organism evidence="1 2">
    <name type="scientific">Saccharata proteae CBS 121410</name>
    <dbReference type="NCBI Taxonomy" id="1314787"/>
    <lineage>
        <taxon>Eukaryota</taxon>
        <taxon>Fungi</taxon>
        <taxon>Dikarya</taxon>
        <taxon>Ascomycota</taxon>
        <taxon>Pezizomycotina</taxon>
        <taxon>Dothideomycetes</taxon>
        <taxon>Dothideomycetes incertae sedis</taxon>
        <taxon>Botryosphaeriales</taxon>
        <taxon>Saccharataceae</taxon>
        <taxon>Saccharata</taxon>
    </lineage>
</organism>
<feature type="non-terminal residue" evidence="1">
    <location>
        <position position="516"/>
    </location>
</feature>
<sequence length="516" mass="58269">TLPDDILHVFCEEIARQRDFDTLFRCAQAGKRLATPALTHLYRNQQLWPGLGGNDSVPQAEQLLLVQKWSILWRSLIASALGTTLFPYCKFLHVLDLRDLTYLLEDDKFHKVSKRFFAGEVAKFNITVNKATSSRVAGKTVRRLDIVAAIDAIGDVLSSALVKWAPRLARLKALELWEGRALADEGAQKAILENCPRFDSLKFMLWFVPQADADMSKFIRGMQTQKLRWFETFNRADIGAETCLALSGHGTNLKTLKLNLKTEGLQHLGLLKGCTKLETLELEHIEERTHPTDLEQEHNDVFHEMLDWLRQCTSLRTLTFGGFPSAPALCTPLLLHNDTRLHSLKVDMYNAGLNQDFQRALGHQPDLQSLSLTSEPDQAIEHPDTIIQSICQCKKLRDLKLTGVSDTFDNPHIDALARGLPNLEDFYFTGDTIQDQVLISLAGLKNLKRVDMAALTDFTFLSLMRFVRSLGPGNRGIEIIIAAALPSTMLSNDQIECIRAEVDKRLDGRFDYQPYR</sequence>
<dbReference type="PANTHER" id="PTHR38926:SF5">
    <property type="entry name" value="F-BOX AND LEUCINE-RICH REPEAT PROTEIN 6"/>
    <property type="match status" value="1"/>
</dbReference>
<dbReference type="Proteomes" id="UP000799776">
    <property type="component" value="Unassembled WGS sequence"/>
</dbReference>
<reference evidence="1" key="1">
    <citation type="journal article" date="2020" name="Stud. Mycol.">
        <title>101 Dothideomycetes genomes: a test case for predicting lifestyles and emergence of pathogens.</title>
        <authorList>
            <person name="Haridas S."/>
            <person name="Albert R."/>
            <person name="Binder M."/>
            <person name="Bloem J."/>
            <person name="Labutti K."/>
            <person name="Salamov A."/>
            <person name="Andreopoulos B."/>
            <person name="Baker S."/>
            <person name="Barry K."/>
            <person name="Bills G."/>
            <person name="Bluhm B."/>
            <person name="Cannon C."/>
            <person name="Castanera R."/>
            <person name="Culley D."/>
            <person name="Daum C."/>
            <person name="Ezra D."/>
            <person name="Gonzalez J."/>
            <person name="Henrissat B."/>
            <person name="Kuo A."/>
            <person name="Liang C."/>
            <person name="Lipzen A."/>
            <person name="Lutzoni F."/>
            <person name="Magnuson J."/>
            <person name="Mondo S."/>
            <person name="Nolan M."/>
            <person name="Ohm R."/>
            <person name="Pangilinan J."/>
            <person name="Park H.-J."/>
            <person name="Ramirez L."/>
            <person name="Alfaro M."/>
            <person name="Sun H."/>
            <person name="Tritt A."/>
            <person name="Yoshinaga Y."/>
            <person name="Zwiers L.-H."/>
            <person name="Turgeon B."/>
            <person name="Goodwin S."/>
            <person name="Spatafora J."/>
            <person name="Crous P."/>
            <person name="Grigoriev I."/>
        </authorList>
    </citation>
    <scope>NUCLEOTIDE SEQUENCE</scope>
    <source>
        <strain evidence="1">CBS 121410</strain>
    </source>
</reference>
<accession>A0A9P4HTR3</accession>
<dbReference type="PANTHER" id="PTHR38926">
    <property type="entry name" value="F-BOX DOMAIN CONTAINING PROTEIN, EXPRESSED"/>
    <property type="match status" value="1"/>
</dbReference>
<dbReference type="AlphaFoldDB" id="A0A9P4HTR3"/>
<comment type="caution">
    <text evidence="1">The sequence shown here is derived from an EMBL/GenBank/DDBJ whole genome shotgun (WGS) entry which is preliminary data.</text>
</comment>
<name>A0A9P4HTR3_9PEZI</name>
<dbReference type="EMBL" id="ML978723">
    <property type="protein sequence ID" value="KAF2086707.1"/>
    <property type="molecule type" value="Genomic_DNA"/>
</dbReference>
<gene>
    <name evidence="1" type="ORF">K490DRAFT_18894</name>
</gene>
<evidence type="ECO:0000313" key="1">
    <source>
        <dbReference type="EMBL" id="KAF2086707.1"/>
    </source>
</evidence>
<dbReference type="OrthoDB" id="10028886at2759"/>
<dbReference type="SUPFAM" id="SSF52047">
    <property type="entry name" value="RNI-like"/>
    <property type="match status" value="1"/>
</dbReference>
<dbReference type="Gene3D" id="3.80.10.10">
    <property type="entry name" value="Ribonuclease Inhibitor"/>
    <property type="match status" value="2"/>
</dbReference>
<feature type="non-terminal residue" evidence="1">
    <location>
        <position position="1"/>
    </location>
</feature>
<evidence type="ECO:0008006" key="3">
    <source>
        <dbReference type="Google" id="ProtNLM"/>
    </source>
</evidence>
<proteinExistence type="predicted"/>
<dbReference type="InterPro" id="IPR032675">
    <property type="entry name" value="LRR_dom_sf"/>
</dbReference>
<protein>
    <recommendedName>
        <fullName evidence="3">RNI-like protein</fullName>
    </recommendedName>
</protein>
<keyword evidence="2" id="KW-1185">Reference proteome</keyword>